<dbReference type="PROSITE" id="PS50089">
    <property type="entry name" value="ZF_RING_2"/>
    <property type="match status" value="1"/>
</dbReference>
<proteinExistence type="predicted"/>
<evidence type="ECO:0000256" key="9">
    <source>
        <dbReference type="SAM" id="MobiDB-lite"/>
    </source>
</evidence>
<comment type="caution">
    <text evidence="12">The sequence shown here is derived from an EMBL/GenBank/DDBJ whole genome shotgun (WGS) entry which is preliminary data.</text>
</comment>
<dbReference type="GO" id="GO:0005737">
    <property type="term" value="C:cytoplasm"/>
    <property type="evidence" value="ECO:0007669"/>
    <property type="project" value="TreeGrafter"/>
</dbReference>
<evidence type="ECO:0000313" key="13">
    <source>
        <dbReference type="Proteomes" id="UP000623129"/>
    </source>
</evidence>
<keyword evidence="7" id="KW-0862">Zinc</keyword>
<dbReference type="Pfam" id="PF13639">
    <property type="entry name" value="zf-RING_2"/>
    <property type="match status" value="1"/>
</dbReference>
<dbReference type="InterPro" id="IPR001841">
    <property type="entry name" value="Znf_RING"/>
</dbReference>
<dbReference type="SMART" id="SM00184">
    <property type="entry name" value="RING"/>
    <property type="match status" value="1"/>
</dbReference>
<accession>A0A833QEG6</accession>
<evidence type="ECO:0000256" key="2">
    <source>
        <dbReference type="ARBA" id="ARBA00012483"/>
    </source>
</evidence>
<evidence type="ECO:0000256" key="4">
    <source>
        <dbReference type="ARBA" id="ARBA00022723"/>
    </source>
</evidence>
<reference evidence="12" key="1">
    <citation type="submission" date="2020-01" db="EMBL/GenBank/DDBJ databases">
        <title>Genome sequence of Kobresia littledalei, the first chromosome-level genome in the family Cyperaceae.</title>
        <authorList>
            <person name="Qu G."/>
        </authorList>
    </citation>
    <scope>NUCLEOTIDE SEQUENCE</scope>
    <source>
        <strain evidence="12">C.B.Clarke</strain>
        <tissue evidence="12">Leaf</tissue>
    </source>
</reference>
<dbReference type="Proteomes" id="UP000623129">
    <property type="component" value="Unassembled WGS sequence"/>
</dbReference>
<dbReference type="Gene3D" id="3.30.40.10">
    <property type="entry name" value="Zinc/RING finger domain, C3HC4 (zinc finger)"/>
    <property type="match status" value="1"/>
</dbReference>
<evidence type="ECO:0000256" key="3">
    <source>
        <dbReference type="ARBA" id="ARBA00022679"/>
    </source>
</evidence>
<dbReference type="SUPFAM" id="SSF57850">
    <property type="entry name" value="RING/U-box"/>
    <property type="match status" value="1"/>
</dbReference>
<dbReference type="OrthoDB" id="8062037at2759"/>
<dbReference type="InterPro" id="IPR013083">
    <property type="entry name" value="Znf_RING/FYVE/PHD"/>
</dbReference>
<dbReference type="GO" id="GO:0061630">
    <property type="term" value="F:ubiquitin protein ligase activity"/>
    <property type="evidence" value="ECO:0007669"/>
    <property type="project" value="UniProtKB-EC"/>
</dbReference>
<evidence type="ECO:0000256" key="1">
    <source>
        <dbReference type="ARBA" id="ARBA00000900"/>
    </source>
</evidence>
<evidence type="ECO:0000256" key="6">
    <source>
        <dbReference type="ARBA" id="ARBA00022786"/>
    </source>
</evidence>
<keyword evidence="13" id="KW-1185">Reference proteome</keyword>
<dbReference type="EMBL" id="SWLB01000028">
    <property type="protein sequence ID" value="KAF3320634.1"/>
    <property type="molecule type" value="Genomic_DNA"/>
</dbReference>
<evidence type="ECO:0000256" key="10">
    <source>
        <dbReference type="SAM" id="Phobius"/>
    </source>
</evidence>
<feature type="transmembrane region" description="Helical" evidence="10">
    <location>
        <begin position="293"/>
        <end position="313"/>
    </location>
</feature>
<evidence type="ECO:0000256" key="7">
    <source>
        <dbReference type="ARBA" id="ARBA00022833"/>
    </source>
</evidence>
<organism evidence="12 13">
    <name type="scientific">Carex littledalei</name>
    <dbReference type="NCBI Taxonomy" id="544730"/>
    <lineage>
        <taxon>Eukaryota</taxon>
        <taxon>Viridiplantae</taxon>
        <taxon>Streptophyta</taxon>
        <taxon>Embryophyta</taxon>
        <taxon>Tracheophyta</taxon>
        <taxon>Spermatophyta</taxon>
        <taxon>Magnoliopsida</taxon>
        <taxon>Liliopsida</taxon>
        <taxon>Poales</taxon>
        <taxon>Cyperaceae</taxon>
        <taxon>Cyperoideae</taxon>
        <taxon>Cariceae</taxon>
        <taxon>Carex</taxon>
        <taxon>Carex subgen. Euthyceras</taxon>
    </lineage>
</organism>
<keyword evidence="5 8" id="KW-0863">Zinc-finger</keyword>
<keyword evidence="10" id="KW-0812">Transmembrane</keyword>
<dbReference type="CDD" id="cd16667">
    <property type="entry name" value="RING-H2_RNF126-like"/>
    <property type="match status" value="1"/>
</dbReference>
<keyword evidence="10" id="KW-1133">Transmembrane helix</keyword>
<evidence type="ECO:0000259" key="11">
    <source>
        <dbReference type="PROSITE" id="PS50089"/>
    </source>
</evidence>
<keyword evidence="10" id="KW-0472">Membrane</keyword>
<dbReference type="GO" id="GO:0016567">
    <property type="term" value="P:protein ubiquitination"/>
    <property type="evidence" value="ECO:0007669"/>
    <property type="project" value="TreeGrafter"/>
</dbReference>
<feature type="compositionally biased region" description="Low complexity" evidence="9">
    <location>
        <begin position="235"/>
        <end position="245"/>
    </location>
</feature>
<dbReference type="GO" id="GO:0008270">
    <property type="term" value="F:zinc ion binding"/>
    <property type="evidence" value="ECO:0007669"/>
    <property type="project" value="UniProtKB-KW"/>
</dbReference>
<dbReference type="FunFam" id="3.30.40.10:FF:000022">
    <property type="entry name" value="E3 ubiquitin-protein ligase RING1-like"/>
    <property type="match status" value="1"/>
</dbReference>
<feature type="region of interest" description="Disordered" evidence="9">
    <location>
        <begin position="230"/>
        <end position="250"/>
    </location>
</feature>
<evidence type="ECO:0000256" key="8">
    <source>
        <dbReference type="PROSITE-ProRule" id="PRU00175"/>
    </source>
</evidence>
<keyword evidence="4" id="KW-0479">Metal-binding</keyword>
<dbReference type="InterPro" id="IPR039525">
    <property type="entry name" value="RNF126-like_zinc-ribbon"/>
</dbReference>
<dbReference type="Pfam" id="PF14369">
    <property type="entry name" value="Zn_ribbon_19"/>
    <property type="match status" value="1"/>
</dbReference>
<gene>
    <name evidence="12" type="ORF">FCM35_KLT14768</name>
</gene>
<name>A0A833QEG6_9POAL</name>
<dbReference type="AlphaFoldDB" id="A0A833QEG6"/>
<keyword evidence="3" id="KW-0808">Transferase</keyword>
<comment type="catalytic activity">
    <reaction evidence="1">
        <text>S-ubiquitinyl-[E2 ubiquitin-conjugating enzyme]-L-cysteine + [acceptor protein]-L-lysine = [E2 ubiquitin-conjugating enzyme]-L-cysteine + N(6)-ubiquitinyl-[acceptor protein]-L-lysine.</text>
        <dbReference type="EC" id="2.3.2.27"/>
    </reaction>
</comment>
<evidence type="ECO:0000313" key="12">
    <source>
        <dbReference type="EMBL" id="KAF3320634.1"/>
    </source>
</evidence>
<dbReference type="EC" id="2.3.2.27" evidence="2"/>
<keyword evidence="6" id="KW-0833">Ubl conjugation pathway</keyword>
<protein>
    <recommendedName>
        <fullName evidence="2">RING-type E3 ubiquitin transferase</fullName>
        <ecNumber evidence="2">2.3.2.27</ecNumber>
    </recommendedName>
</protein>
<feature type="domain" description="RING-type" evidence="11">
    <location>
        <begin position="182"/>
        <end position="223"/>
    </location>
</feature>
<dbReference type="PANTHER" id="PTHR15710">
    <property type="entry name" value="E3 UBIQUITIN-PROTEIN LIGASE PRAJA"/>
    <property type="match status" value="1"/>
</dbReference>
<dbReference type="PANTHER" id="PTHR15710:SF18">
    <property type="entry name" value="RING-TYPE E3 UBIQUITIN TRANSFERASE"/>
    <property type="match status" value="1"/>
</dbReference>
<sequence>MSQATGARRTCRVYYCYECRRAIRIISFPSSDVFCPRCYGQFLHEVDYPQPVAPPNFASFRPFPYNFPSLGENHNARPGGRWVLFGRPGDHHHHPHPLEPVPPRRRFIPPPRPTVPTPPAEQFDTPPIINSGDYFVGPNLNNLIDNLTQNDRPGPPPAPASEIDSMPTVLITEAHLSDESQCPVCKEDFEQGEEAKEMPCKHVYHSDCIVPWLRLHNSCPVCRYQLPGGNGNNGNSGERAGNNEGFSREGPTMRWPNPLSGMWPTWGPRNEWDEEYRRVDAEMHGGGLSGNDLRLLLAIFFVSICFLWLSYLLN</sequence>
<evidence type="ECO:0000256" key="5">
    <source>
        <dbReference type="ARBA" id="ARBA00022771"/>
    </source>
</evidence>